<name>A0A9Q3JBX7_9BASI</name>
<gene>
    <name evidence="2" type="ORF">O181_098767</name>
</gene>
<evidence type="ECO:0000313" key="3">
    <source>
        <dbReference type="Proteomes" id="UP000765509"/>
    </source>
</evidence>
<dbReference type="Proteomes" id="UP000765509">
    <property type="component" value="Unassembled WGS sequence"/>
</dbReference>
<accession>A0A9Q3JBX7</accession>
<feature type="region of interest" description="Disordered" evidence="1">
    <location>
        <begin position="76"/>
        <end position="115"/>
    </location>
</feature>
<comment type="caution">
    <text evidence="2">The sequence shown here is derived from an EMBL/GenBank/DDBJ whole genome shotgun (WGS) entry which is preliminary data.</text>
</comment>
<sequence length="238" mass="27639">MADKLESMCPCFAEMDSLFGHKPNVTPLATYDSQEAGLISNEDEEEPMEHEVSAITEEGTITIQPNMDIAEDKENDHVEEPKLQSKINGSSQKRKHSSSFNLNNTSGSRKKLSNVLSPSYSQIMIDRQKEWDKQKWNEERSTHIMQTEQQRLMKEMEVAFEWEKNAECRKLEQSKIQSQLDFDMAKEAKKLDFEKEKWQKEVEMREKQQNMDLTIAALNSSHPIADLERILNLINKKS</sequence>
<reference evidence="2" key="1">
    <citation type="submission" date="2021-03" db="EMBL/GenBank/DDBJ databases">
        <title>Draft genome sequence of rust myrtle Austropuccinia psidii MF-1, a brazilian biotype.</title>
        <authorList>
            <person name="Quecine M.C."/>
            <person name="Pachon D.M.R."/>
            <person name="Bonatelli M.L."/>
            <person name="Correr F.H."/>
            <person name="Franceschini L.M."/>
            <person name="Leite T.F."/>
            <person name="Margarido G.R.A."/>
            <person name="Almeida C.A."/>
            <person name="Ferrarezi J.A."/>
            <person name="Labate C.A."/>
        </authorList>
    </citation>
    <scope>NUCLEOTIDE SEQUENCE</scope>
    <source>
        <strain evidence="2">MF-1</strain>
    </source>
</reference>
<evidence type="ECO:0000256" key="1">
    <source>
        <dbReference type="SAM" id="MobiDB-lite"/>
    </source>
</evidence>
<organism evidence="2 3">
    <name type="scientific">Austropuccinia psidii MF-1</name>
    <dbReference type="NCBI Taxonomy" id="1389203"/>
    <lineage>
        <taxon>Eukaryota</taxon>
        <taxon>Fungi</taxon>
        <taxon>Dikarya</taxon>
        <taxon>Basidiomycota</taxon>
        <taxon>Pucciniomycotina</taxon>
        <taxon>Pucciniomycetes</taxon>
        <taxon>Pucciniales</taxon>
        <taxon>Sphaerophragmiaceae</taxon>
        <taxon>Austropuccinia</taxon>
    </lineage>
</organism>
<dbReference type="EMBL" id="AVOT02067575">
    <property type="protein sequence ID" value="MBW0559052.1"/>
    <property type="molecule type" value="Genomic_DNA"/>
</dbReference>
<dbReference type="AlphaFoldDB" id="A0A9Q3JBX7"/>
<evidence type="ECO:0008006" key="4">
    <source>
        <dbReference type="Google" id="ProtNLM"/>
    </source>
</evidence>
<evidence type="ECO:0000313" key="2">
    <source>
        <dbReference type="EMBL" id="MBW0559052.1"/>
    </source>
</evidence>
<keyword evidence="3" id="KW-1185">Reference proteome</keyword>
<protein>
    <recommendedName>
        <fullName evidence="4">No apical meristem-associated C-terminal domain-containing protein</fullName>
    </recommendedName>
</protein>
<proteinExistence type="predicted"/>
<feature type="compositionally biased region" description="Polar residues" evidence="1">
    <location>
        <begin position="98"/>
        <end position="107"/>
    </location>
</feature>